<evidence type="ECO:0000313" key="3">
    <source>
        <dbReference type="Proteomes" id="UP001292079"/>
    </source>
</evidence>
<organism evidence="2 3">
    <name type="scientific">Schistosoma mekongi</name>
    <name type="common">Parasitic worm</name>
    <dbReference type="NCBI Taxonomy" id="38744"/>
    <lineage>
        <taxon>Eukaryota</taxon>
        <taxon>Metazoa</taxon>
        <taxon>Spiralia</taxon>
        <taxon>Lophotrochozoa</taxon>
        <taxon>Platyhelminthes</taxon>
        <taxon>Trematoda</taxon>
        <taxon>Digenea</taxon>
        <taxon>Strigeidida</taxon>
        <taxon>Schistosomatoidea</taxon>
        <taxon>Schistosomatidae</taxon>
        <taxon>Schistosoma</taxon>
    </lineage>
</organism>
<evidence type="ECO:0000313" key="2">
    <source>
        <dbReference type="EMBL" id="KAK4476134.1"/>
    </source>
</evidence>
<dbReference type="AlphaFoldDB" id="A0AAE1ZMA5"/>
<gene>
    <name evidence="2" type="ORF">MN116_000681</name>
</gene>
<protein>
    <submittedName>
        <fullName evidence="2">Uncharacterized protein</fullName>
    </submittedName>
</protein>
<keyword evidence="3" id="KW-1185">Reference proteome</keyword>
<feature type="region of interest" description="Disordered" evidence="1">
    <location>
        <begin position="1"/>
        <end position="21"/>
    </location>
</feature>
<name>A0AAE1ZMA5_SCHME</name>
<dbReference type="EMBL" id="JALJAT010000001">
    <property type="protein sequence ID" value="KAK4476134.1"/>
    <property type="molecule type" value="Genomic_DNA"/>
</dbReference>
<reference evidence="2" key="2">
    <citation type="journal article" date="2023" name="Infect Dis Poverty">
        <title>Chromosome-scale genome of the human blood fluke Schistosoma mekongi and its implications for public health.</title>
        <authorList>
            <person name="Zhou M."/>
            <person name="Xu L."/>
            <person name="Xu D."/>
            <person name="Chen W."/>
            <person name="Khan J."/>
            <person name="Hu Y."/>
            <person name="Huang H."/>
            <person name="Wei H."/>
            <person name="Zhang Y."/>
            <person name="Chusongsang P."/>
            <person name="Tanasarnprasert K."/>
            <person name="Hu X."/>
            <person name="Limpanont Y."/>
            <person name="Lv Z."/>
        </authorList>
    </citation>
    <scope>NUCLEOTIDE SEQUENCE</scope>
    <source>
        <strain evidence="2">LV_2022a</strain>
    </source>
</reference>
<accession>A0AAE1ZMA5</accession>
<comment type="caution">
    <text evidence="2">The sequence shown here is derived from an EMBL/GenBank/DDBJ whole genome shotgun (WGS) entry which is preliminary data.</text>
</comment>
<proteinExistence type="predicted"/>
<evidence type="ECO:0000256" key="1">
    <source>
        <dbReference type="SAM" id="MobiDB-lite"/>
    </source>
</evidence>
<reference evidence="2" key="1">
    <citation type="submission" date="2022-04" db="EMBL/GenBank/DDBJ databases">
        <authorList>
            <person name="Xu L."/>
            <person name="Lv Z."/>
        </authorList>
    </citation>
    <scope>NUCLEOTIDE SEQUENCE</scope>
    <source>
        <strain evidence="2">LV_2022a</strain>
    </source>
</reference>
<dbReference type="Proteomes" id="UP001292079">
    <property type="component" value="Unassembled WGS sequence"/>
</dbReference>
<sequence length="386" mass="44790">MKKSSTLKQDKPENNTSKYNQHLVNLSLPKQNYTKLSKIYLNPLFDTYITKSCLTNIKMNPTAITTHSTMSATNHQCYHHHTHQHHDNHYNPYHINTQFNSNYANDCECNYNNSIQYSTSRSIHSYHKNLSIPSIIDLITNYSTIQTTSILCNPVITYTNKSLAKESILPCQTEQHHAIDAYNTNHHLNLLTNRINNFKLISTSTELTMTTMNTMTSHSALHSNSYNLPLHDYNQSNYVTYSNVDSDIHNLSLITKLPHKNTNAAFNWNNTDHIKNIHDQLNCYHYSTFNKTNDMKHLPCNSLTWSYSNNCYHSTNTLPLLSLQNNDYYNDHYHHHQYAVHNHKHHDALQMNQYNNDSNNSVKQLDIDSLTNTSDSCYPIQSDMTT</sequence>